<evidence type="ECO:0000313" key="3">
    <source>
        <dbReference type="Proteomes" id="UP000011083"/>
    </source>
</evidence>
<accession>L8GE53</accession>
<organism evidence="2 3">
    <name type="scientific">Acanthamoeba castellanii (strain ATCC 30010 / Neff)</name>
    <dbReference type="NCBI Taxonomy" id="1257118"/>
    <lineage>
        <taxon>Eukaryota</taxon>
        <taxon>Amoebozoa</taxon>
        <taxon>Discosea</taxon>
        <taxon>Longamoebia</taxon>
        <taxon>Centramoebida</taxon>
        <taxon>Acanthamoebidae</taxon>
        <taxon>Acanthamoeba</taxon>
    </lineage>
</organism>
<reference evidence="2 3" key="1">
    <citation type="journal article" date="2013" name="Genome Biol.">
        <title>Genome of Acanthamoeba castellanii highlights extensive lateral gene transfer and early evolution of tyrosine kinase signaling.</title>
        <authorList>
            <person name="Clarke M."/>
            <person name="Lohan A.J."/>
            <person name="Liu B."/>
            <person name="Lagkouvardos I."/>
            <person name="Roy S."/>
            <person name="Zafar N."/>
            <person name="Bertelli C."/>
            <person name="Schilde C."/>
            <person name="Kianianmomeni A."/>
            <person name="Burglin T.R."/>
            <person name="Frech C."/>
            <person name="Turcotte B."/>
            <person name="Kopec K.O."/>
            <person name="Synnott J.M."/>
            <person name="Choo C."/>
            <person name="Paponov I."/>
            <person name="Finkler A."/>
            <person name="Soon Heng Tan C."/>
            <person name="Hutchins A.P."/>
            <person name="Weinmeier T."/>
            <person name="Rattei T."/>
            <person name="Chu J.S."/>
            <person name="Gimenez G."/>
            <person name="Irimia M."/>
            <person name="Rigden D.J."/>
            <person name="Fitzpatrick D.A."/>
            <person name="Lorenzo-Morales J."/>
            <person name="Bateman A."/>
            <person name="Chiu C.H."/>
            <person name="Tang P."/>
            <person name="Hegemann P."/>
            <person name="Fromm H."/>
            <person name="Raoult D."/>
            <person name="Greub G."/>
            <person name="Miranda-Saavedra D."/>
            <person name="Chen N."/>
            <person name="Nash P."/>
            <person name="Ginger M.L."/>
            <person name="Horn M."/>
            <person name="Schaap P."/>
            <person name="Caler L."/>
            <person name="Loftus B."/>
        </authorList>
    </citation>
    <scope>NUCLEOTIDE SEQUENCE [LARGE SCALE GENOMIC DNA]</scope>
    <source>
        <strain evidence="2 3">Neff</strain>
    </source>
</reference>
<gene>
    <name evidence="2" type="ORF">ACA1_354360</name>
</gene>
<keyword evidence="3" id="KW-1185">Reference proteome</keyword>
<evidence type="ECO:0000256" key="1">
    <source>
        <dbReference type="SAM" id="MobiDB-lite"/>
    </source>
</evidence>
<dbReference type="RefSeq" id="XP_004333011.1">
    <property type="nucleotide sequence ID" value="XM_004332963.1"/>
</dbReference>
<evidence type="ECO:0000313" key="2">
    <source>
        <dbReference type="EMBL" id="ELR10998.1"/>
    </source>
</evidence>
<dbReference type="EMBL" id="KB008167">
    <property type="protein sequence ID" value="ELR10998.1"/>
    <property type="molecule type" value="Genomic_DNA"/>
</dbReference>
<sequence>MCLFSGWRQGRRQSDASHSPHHHLHQGYHRYAQNRRISDERAAGRVPGAALYSRHRGIGHRCAGQPAPARHRSGFQASDEPGREQCVHLGWDLVRWKPTLEAVVIEIKTRTALRGVTRLFTGVYLVANLPGGTEMGCDRVKWPPRCQISARQAVTEMAVCALRDFLVGSPFTFWP</sequence>
<dbReference type="VEuPathDB" id="AmoebaDB:ACA1_354360"/>
<dbReference type="KEGG" id="acan:ACA1_354360"/>
<name>L8GE53_ACACF</name>
<feature type="region of interest" description="Disordered" evidence="1">
    <location>
        <begin position="1"/>
        <end position="26"/>
    </location>
</feature>
<protein>
    <submittedName>
        <fullName evidence="2">Uncharacterized protein</fullName>
    </submittedName>
</protein>
<dbReference type="GeneID" id="14911408"/>
<proteinExistence type="predicted"/>
<dbReference type="Proteomes" id="UP000011083">
    <property type="component" value="Unassembled WGS sequence"/>
</dbReference>
<dbReference type="AlphaFoldDB" id="L8GE53"/>